<organism evidence="1 2">
    <name type="scientific">Eubacterium limosum</name>
    <dbReference type="NCBI Taxonomy" id="1736"/>
    <lineage>
        <taxon>Bacteria</taxon>
        <taxon>Bacillati</taxon>
        <taxon>Bacillota</taxon>
        <taxon>Clostridia</taxon>
        <taxon>Eubacteriales</taxon>
        <taxon>Eubacteriaceae</taxon>
        <taxon>Eubacterium</taxon>
    </lineage>
</organism>
<dbReference type="AlphaFoldDB" id="A0AAC9W471"/>
<dbReference type="Proteomes" id="UP000192391">
    <property type="component" value="Chromosome"/>
</dbReference>
<name>A0AAC9W471_EUBLI</name>
<accession>A0AAC9W471</accession>
<dbReference type="SUPFAM" id="SSF56059">
    <property type="entry name" value="Glutathione synthetase ATP-binding domain-like"/>
    <property type="match status" value="1"/>
</dbReference>
<gene>
    <name evidence="1" type="ORF">B2M23_18680</name>
</gene>
<dbReference type="Gene3D" id="3.30.470.20">
    <property type="entry name" value="ATP-grasp fold, B domain"/>
    <property type="match status" value="1"/>
</dbReference>
<reference evidence="2" key="1">
    <citation type="journal article" date="2017" name="Sci. Rep.">
        <title>Determination of the Genome and Primary Transcriptome of Syngas Fermenting Eubacterium limosum ATCC 8486.</title>
        <authorList>
            <person name="Song Y."/>
            <person name="Shin J."/>
            <person name="Jeong Y."/>
            <person name="Jin S."/>
            <person name="Lee J.K."/>
            <person name="Kim D.R."/>
            <person name="Kim S.C."/>
            <person name="Cho S."/>
            <person name="Cho B.K."/>
        </authorList>
    </citation>
    <scope>NUCLEOTIDE SEQUENCE [LARGE SCALE GENOMIC DNA]</scope>
    <source>
        <strain evidence="2">ATCC 8486</strain>
    </source>
</reference>
<dbReference type="KEGG" id="elim:B2M23_18680"/>
<evidence type="ECO:0000313" key="2">
    <source>
        <dbReference type="Proteomes" id="UP000192391"/>
    </source>
</evidence>
<dbReference type="EMBL" id="CP019962">
    <property type="protein sequence ID" value="ARD67435.1"/>
    <property type="molecule type" value="Genomic_DNA"/>
</dbReference>
<dbReference type="InterPro" id="IPR029465">
    <property type="entry name" value="ATPgrasp_TupA"/>
</dbReference>
<evidence type="ECO:0000313" key="1">
    <source>
        <dbReference type="EMBL" id="ARD67435.1"/>
    </source>
</evidence>
<protein>
    <submittedName>
        <fullName evidence="1">Carbonic anhydrase</fullName>
    </submittedName>
</protein>
<proteinExistence type="predicted"/>
<sequence>MDYKKIIKTPEARAIILNALRFVPDKLMLKFQYKIKTGRSLNLEDPKRYTEKLQWYKLNYKNSIMHQCVDKYKVREYVKSKGLDNILVKLIAKYDSIDQVEWERLPNQFVIKTTNGGGGLNVVICKDKKKLDITELNKKLKPQIFKTRTGGREWAYYNLIPGIILEELLVNEENPEAGVNDYKIFCYKGNPKYIIVDVDRYVGHKRNFYDTEWNNIAVKSDCPSADRVLEKPKNFEKMLEIASKLSEEFPYVRVDLYNCKGKIYFGELTFYPWSGYVQFDPDEFDFILGKEFKLPKKLIDTN</sequence>
<dbReference type="Pfam" id="PF14305">
    <property type="entry name" value="ATPgrasp_TupA"/>
    <property type="match status" value="1"/>
</dbReference>